<name>A0A8J3B1Y2_9ACTN</name>
<reference evidence="2" key="2">
    <citation type="submission" date="2020-09" db="EMBL/GenBank/DDBJ databases">
        <authorList>
            <person name="Sun Q."/>
            <person name="Ohkuma M."/>
        </authorList>
    </citation>
    <scope>NUCLEOTIDE SEQUENCE</scope>
    <source>
        <strain evidence="2">JCM 3090</strain>
    </source>
</reference>
<evidence type="ECO:0000313" key="2">
    <source>
        <dbReference type="EMBL" id="GGJ87325.1"/>
    </source>
</evidence>
<organism evidence="2 3">
    <name type="scientific">Pilimelia anulata</name>
    <dbReference type="NCBI Taxonomy" id="53371"/>
    <lineage>
        <taxon>Bacteria</taxon>
        <taxon>Bacillati</taxon>
        <taxon>Actinomycetota</taxon>
        <taxon>Actinomycetes</taxon>
        <taxon>Micromonosporales</taxon>
        <taxon>Micromonosporaceae</taxon>
        <taxon>Pilimelia</taxon>
    </lineage>
</organism>
<accession>A0A8J3B1Y2</accession>
<feature type="region of interest" description="Disordered" evidence="1">
    <location>
        <begin position="37"/>
        <end position="124"/>
    </location>
</feature>
<reference evidence="2" key="1">
    <citation type="journal article" date="2014" name="Int. J. Syst. Evol. Microbiol.">
        <title>Complete genome sequence of Corynebacterium casei LMG S-19264T (=DSM 44701T), isolated from a smear-ripened cheese.</title>
        <authorList>
            <consortium name="US DOE Joint Genome Institute (JGI-PGF)"/>
            <person name="Walter F."/>
            <person name="Albersmeier A."/>
            <person name="Kalinowski J."/>
            <person name="Ruckert C."/>
        </authorList>
    </citation>
    <scope>NUCLEOTIDE SEQUENCE</scope>
    <source>
        <strain evidence="2">JCM 3090</strain>
    </source>
</reference>
<dbReference type="Proteomes" id="UP000649739">
    <property type="component" value="Unassembled WGS sequence"/>
</dbReference>
<dbReference type="EMBL" id="BMQB01000003">
    <property type="protein sequence ID" value="GGJ87325.1"/>
    <property type="molecule type" value="Genomic_DNA"/>
</dbReference>
<gene>
    <name evidence="2" type="ORF">GCM10010123_16140</name>
</gene>
<evidence type="ECO:0000313" key="3">
    <source>
        <dbReference type="Proteomes" id="UP000649739"/>
    </source>
</evidence>
<keyword evidence="3" id="KW-1185">Reference proteome</keyword>
<dbReference type="AlphaFoldDB" id="A0A8J3B1Y2"/>
<comment type="caution">
    <text evidence="2">The sequence shown here is derived from an EMBL/GenBank/DDBJ whole genome shotgun (WGS) entry which is preliminary data.</text>
</comment>
<sequence>MCDVDDPPPPAPRRGAPPFPALSGIWVLARRHRGSPIDVSSRAAGDAPRPPAGQGPTAAITVRRDGAAMPAAPRSPLPPPARVRSAMNPTPRLLPVPATPAHGRRPVLNGAPQPQAESRFRKPR</sequence>
<evidence type="ECO:0000256" key="1">
    <source>
        <dbReference type="SAM" id="MobiDB-lite"/>
    </source>
</evidence>
<feature type="region of interest" description="Disordered" evidence="1">
    <location>
        <begin position="1"/>
        <end position="20"/>
    </location>
</feature>
<feature type="compositionally biased region" description="Pro residues" evidence="1">
    <location>
        <begin position="7"/>
        <end position="20"/>
    </location>
</feature>
<proteinExistence type="predicted"/>
<protein>
    <submittedName>
        <fullName evidence="2">Uncharacterized protein</fullName>
    </submittedName>
</protein>